<dbReference type="InterPro" id="IPR011006">
    <property type="entry name" value="CheY-like_superfamily"/>
</dbReference>
<gene>
    <name evidence="8" type="ORF">Csa_7G405910</name>
</gene>
<protein>
    <recommendedName>
        <fullName evidence="7">Response regulatory domain-containing protein</fullName>
    </recommendedName>
</protein>
<keyword evidence="9" id="KW-1185">Reference proteome</keyword>
<dbReference type="SUPFAM" id="SSF46689">
    <property type="entry name" value="Homeodomain-like"/>
    <property type="match status" value="1"/>
</dbReference>
<evidence type="ECO:0000259" key="7">
    <source>
        <dbReference type="PROSITE" id="PS50110"/>
    </source>
</evidence>
<keyword evidence="5" id="KW-0539">Nucleus</keyword>
<proteinExistence type="predicted"/>
<sequence length="392" mass="44901">MIRRLNIPNNLYPFQYKVLVVDYDYTHLLALDNTFTSLGYQVLTSQNPEHAMAMILNGNTRIDIIVCGIPCSNIGAFNLIRAAKWEFNIPVVLMLSDLNDKVTMREIANGAAQCVLAKLPYTDCQALKNLWQYVASTRSDDYYSSVYVPQIESTSRIEPSFNVVRDTPTTYGREPGSSSNPNTSLDKSHYHVTTEYGGGFNNCSDPNLDLKKREENSEGLDNDHHHHTIVDRKRRFNWTEEYHRIFLDGIDDITLKAISKVVPANITKYMHDRGVSQIQREHVASHLQKYRLNIKKDTHGSGDFANSDVVTNKQTIPKAQNVQQETPPITQPSNEIDNWWDTLEDLAIGLENKSTSSIWPDFNDELFKENNIIPTWRMENFYQPPQLGDQEK</sequence>
<evidence type="ECO:0000256" key="4">
    <source>
        <dbReference type="ARBA" id="ARBA00023163"/>
    </source>
</evidence>
<keyword evidence="3" id="KW-0805">Transcription regulation</keyword>
<dbReference type="NCBIfam" id="TIGR01557">
    <property type="entry name" value="myb_SHAQKYF"/>
    <property type="match status" value="1"/>
</dbReference>
<comment type="caution">
    <text evidence="6">Lacks conserved residue(s) required for the propagation of feature annotation.</text>
</comment>
<reference evidence="8 9" key="3">
    <citation type="journal article" date="2010" name="BMC Genomics">
        <title>Transcriptome sequencing and comparative analysis of cucumber flowers with different sex types.</title>
        <authorList>
            <person name="Guo S."/>
            <person name="Zheng Y."/>
            <person name="Joung J.G."/>
            <person name="Liu S."/>
            <person name="Zhang Z."/>
            <person name="Crasta O.R."/>
            <person name="Sobral B.W."/>
            <person name="Xu Y."/>
            <person name="Huang S."/>
            <person name="Fei Z."/>
        </authorList>
    </citation>
    <scope>NUCLEOTIDE SEQUENCE [LARGE SCALE GENOMIC DNA]</scope>
    <source>
        <strain evidence="9">cv. 9930</strain>
    </source>
</reference>
<dbReference type="Gene3D" id="1.10.10.60">
    <property type="entry name" value="Homeodomain-like"/>
    <property type="match status" value="1"/>
</dbReference>
<dbReference type="InterPro" id="IPR045279">
    <property type="entry name" value="ARR-like"/>
</dbReference>
<dbReference type="Gramene" id="KGN44985">
    <property type="protein sequence ID" value="KGN44985"/>
    <property type="gene ID" value="Csa_7G405910"/>
</dbReference>
<dbReference type="PANTHER" id="PTHR43874">
    <property type="entry name" value="TWO-COMPONENT RESPONSE REGULATOR"/>
    <property type="match status" value="1"/>
</dbReference>
<organism evidence="8 9">
    <name type="scientific">Cucumis sativus</name>
    <name type="common">Cucumber</name>
    <dbReference type="NCBI Taxonomy" id="3659"/>
    <lineage>
        <taxon>Eukaryota</taxon>
        <taxon>Viridiplantae</taxon>
        <taxon>Streptophyta</taxon>
        <taxon>Embryophyta</taxon>
        <taxon>Tracheophyta</taxon>
        <taxon>Spermatophyta</taxon>
        <taxon>Magnoliopsida</taxon>
        <taxon>eudicotyledons</taxon>
        <taxon>Gunneridae</taxon>
        <taxon>Pentapetalae</taxon>
        <taxon>rosids</taxon>
        <taxon>fabids</taxon>
        <taxon>Cucurbitales</taxon>
        <taxon>Cucurbitaceae</taxon>
        <taxon>Benincaseae</taxon>
        <taxon>Cucumis</taxon>
    </lineage>
</organism>
<dbReference type="Proteomes" id="UP000029981">
    <property type="component" value="Chromosome 7"/>
</dbReference>
<feature type="domain" description="Response regulatory" evidence="7">
    <location>
        <begin position="17"/>
        <end position="132"/>
    </location>
</feature>
<evidence type="ECO:0000256" key="5">
    <source>
        <dbReference type="ARBA" id="ARBA00023242"/>
    </source>
</evidence>
<dbReference type="eggNOG" id="KOG1601">
    <property type="taxonomic scope" value="Eukaryota"/>
</dbReference>
<dbReference type="GO" id="GO:0005634">
    <property type="term" value="C:nucleus"/>
    <property type="evidence" value="ECO:0007669"/>
    <property type="project" value="UniProtKB-SubCell"/>
</dbReference>
<dbReference type="STRING" id="3659.A0A0A0K5M5"/>
<dbReference type="SUPFAM" id="SSF52172">
    <property type="entry name" value="CheY-like"/>
    <property type="match status" value="1"/>
</dbReference>
<accession>A0A0A0K5M5</accession>
<dbReference type="GO" id="GO:0000160">
    <property type="term" value="P:phosphorelay signal transduction system"/>
    <property type="evidence" value="ECO:0007669"/>
    <property type="project" value="UniProtKB-KW"/>
</dbReference>
<evidence type="ECO:0000256" key="3">
    <source>
        <dbReference type="ARBA" id="ARBA00023015"/>
    </source>
</evidence>
<evidence type="ECO:0000256" key="6">
    <source>
        <dbReference type="PROSITE-ProRule" id="PRU00169"/>
    </source>
</evidence>
<dbReference type="InterPro" id="IPR001789">
    <property type="entry name" value="Sig_transdc_resp-reg_receiver"/>
</dbReference>
<dbReference type="GO" id="GO:0009736">
    <property type="term" value="P:cytokinin-activated signaling pathway"/>
    <property type="evidence" value="ECO:0007669"/>
    <property type="project" value="InterPro"/>
</dbReference>
<dbReference type="PANTHER" id="PTHR43874:SF63">
    <property type="entry name" value="RESPONSE REGULATORY DOMAIN-CONTAINING PROTEIN"/>
    <property type="match status" value="1"/>
</dbReference>
<reference evidence="8 9" key="1">
    <citation type="journal article" date="2009" name="Nat. Genet.">
        <title>The genome of the cucumber, Cucumis sativus L.</title>
        <authorList>
            <person name="Huang S."/>
            <person name="Li R."/>
            <person name="Zhang Z."/>
            <person name="Li L."/>
            <person name="Gu X."/>
            <person name="Fan W."/>
            <person name="Lucas W.J."/>
            <person name="Wang X."/>
            <person name="Xie B."/>
            <person name="Ni P."/>
            <person name="Ren Y."/>
            <person name="Zhu H."/>
            <person name="Li J."/>
            <person name="Lin K."/>
            <person name="Jin W."/>
            <person name="Fei Z."/>
            <person name="Li G."/>
            <person name="Staub J."/>
            <person name="Kilian A."/>
            <person name="van der Vossen E.A."/>
            <person name="Wu Y."/>
            <person name="Guo J."/>
            <person name="He J."/>
            <person name="Jia Z."/>
            <person name="Ren Y."/>
            <person name="Tian G."/>
            <person name="Lu Y."/>
            <person name="Ruan J."/>
            <person name="Qian W."/>
            <person name="Wang M."/>
            <person name="Huang Q."/>
            <person name="Li B."/>
            <person name="Xuan Z."/>
            <person name="Cao J."/>
            <person name="Asan"/>
            <person name="Wu Z."/>
            <person name="Zhang J."/>
            <person name="Cai Q."/>
            <person name="Bai Y."/>
            <person name="Zhao B."/>
            <person name="Han Y."/>
            <person name="Li Y."/>
            <person name="Li X."/>
            <person name="Wang S."/>
            <person name="Shi Q."/>
            <person name="Liu S."/>
            <person name="Cho W.K."/>
            <person name="Kim J.Y."/>
            <person name="Xu Y."/>
            <person name="Heller-Uszynska K."/>
            <person name="Miao H."/>
            <person name="Cheng Z."/>
            <person name="Zhang S."/>
            <person name="Wu J."/>
            <person name="Yang Y."/>
            <person name="Kang H."/>
            <person name="Li M."/>
            <person name="Liang H."/>
            <person name="Ren X."/>
            <person name="Shi Z."/>
            <person name="Wen M."/>
            <person name="Jian M."/>
            <person name="Yang H."/>
            <person name="Zhang G."/>
            <person name="Yang Z."/>
            <person name="Chen R."/>
            <person name="Liu S."/>
            <person name="Li J."/>
            <person name="Ma L."/>
            <person name="Liu H."/>
            <person name="Zhou Y."/>
            <person name="Zhao J."/>
            <person name="Fang X."/>
            <person name="Li G."/>
            <person name="Fang L."/>
            <person name="Li Y."/>
            <person name="Liu D."/>
            <person name="Zheng H."/>
            <person name="Zhang Y."/>
            <person name="Qin N."/>
            <person name="Li Z."/>
            <person name="Yang G."/>
            <person name="Yang S."/>
            <person name="Bolund L."/>
            <person name="Kristiansen K."/>
            <person name="Zheng H."/>
            <person name="Li S."/>
            <person name="Zhang X."/>
            <person name="Yang H."/>
            <person name="Wang J."/>
            <person name="Sun R."/>
            <person name="Zhang B."/>
            <person name="Jiang S."/>
            <person name="Wang J."/>
            <person name="Du Y."/>
            <person name="Li S."/>
        </authorList>
    </citation>
    <scope>NUCLEOTIDE SEQUENCE [LARGE SCALE GENOMIC DNA]</scope>
    <source>
        <strain evidence="9">cv. 9930</strain>
    </source>
</reference>
<keyword evidence="2" id="KW-0902">Two-component regulatory system</keyword>
<evidence type="ECO:0000313" key="8">
    <source>
        <dbReference type="EMBL" id="KGN44985.1"/>
    </source>
</evidence>
<dbReference type="InterPro" id="IPR009057">
    <property type="entry name" value="Homeodomain-like_sf"/>
</dbReference>
<dbReference type="Gene3D" id="3.40.50.2300">
    <property type="match status" value="1"/>
</dbReference>
<reference evidence="8 9" key="4">
    <citation type="journal article" date="2011" name="BMC Genomics">
        <title>RNA-Seq improves annotation of protein-coding genes in the cucumber genome.</title>
        <authorList>
            <person name="Li Z."/>
            <person name="Zhang Z."/>
            <person name="Yan P."/>
            <person name="Huang S."/>
            <person name="Fei Z."/>
            <person name="Lin K."/>
        </authorList>
    </citation>
    <scope>NUCLEOTIDE SEQUENCE [LARGE SCALE GENOMIC DNA]</scope>
    <source>
        <strain evidence="9">cv. 9930</strain>
    </source>
</reference>
<evidence type="ECO:0000256" key="2">
    <source>
        <dbReference type="ARBA" id="ARBA00023012"/>
    </source>
</evidence>
<name>A0A0A0K5M5_CUCSA</name>
<dbReference type="PROSITE" id="PS50110">
    <property type="entry name" value="RESPONSE_REGULATORY"/>
    <property type="match status" value="1"/>
</dbReference>
<reference evidence="8 9" key="2">
    <citation type="journal article" date="2009" name="PLoS ONE">
        <title>An integrated genetic and cytogenetic map of the cucumber genome.</title>
        <authorList>
            <person name="Ren Y."/>
            <person name="Zhang Z."/>
            <person name="Liu J."/>
            <person name="Staub J.E."/>
            <person name="Han Y."/>
            <person name="Cheng Z."/>
            <person name="Li X."/>
            <person name="Lu J."/>
            <person name="Miao H."/>
            <person name="Kang H."/>
            <person name="Xie B."/>
            <person name="Gu X."/>
            <person name="Wang X."/>
            <person name="Du Y."/>
            <person name="Jin W."/>
            <person name="Huang S."/>
        </authorList>
    </citation>
    <scope>NUCLEOTIDE SEQUENCE [LARGE SCALE GENOMIC DNA]</scope>
    <source>
        <strain evidence="9">cv. 9930</strain>
    </source>
</reference>
<dbReference type="InterPro" id="IPR006447">
    <property type="entry name" value="Myb_dom_plants"/>
</dbReference>
<keyword evidence="4" id="KW-0804">Transcription</keyword>
<dbReference type="AlphaFoldDB" id="A0A0A0K5M5"/>
<dbReference type="GO" id="GO:0003677">
    <property type="term" value="F:DNA binding"/>
    <property type="evidence" value="ECO:0007669"/>
    <property type="project" value="InterPro"/>
</dbReference>
<evidence type="ECO:0000256" key="1">
    <source>
        <dbReference type="ARBA" id="ARBA00004123"/>
    </source>
</evidence>
<dbReference type="OMA" id="NEMALPN"/>
<evidence type="ECO:0000313" key="9">
    <source>
        <dbReference type="Proteomes" id="UP000029981"/>
    </source>
</evidence>
<comment type="subcellular location">
    <subcellularLocation>
        <location evidence="1">Nucleus</location>
    </subcellularLocation>
</comment>
<dbReference type="EMBL" id="CM002928">
    <property type="protein sequence ID" value="KGN44985.1"/>
    <property type="molecule type" value="Genomic_DNA"/>
</dbReference>